<dbReference type="GO" id="GO:0003677">
    <property type="term" value="F:DNA binding"/>
    <property type="evidence" value="ECO:0007669"/>
    <property type="project" value="InterPro"/>
</dbReference>
<evidence type="ECO:0000313" key="5">
    <source>
        <dbReference type="EMBL" id="KKM63682.1"/>
    </source>
</evidence>
<evidence type="ECO:0000259" key="4">
    <source>
        <dbReference type="SMART" id="SM00400"/>
    </source>
</evidence>
<organism evidence="5">
    <name type="scientific">marine sediment metagenome</name>
    <dbReference type="NCBI Taxonomy" id="412755"/>
    <lineage>
        <taxon>unclassified sequences</taxon>
        <taxon>metagenomes</taxon>
        <taxon>ecological metagenomes</taxon>
    </lineage>
</organism>
<dbReference type="GO" id="GO:0008270">
    <property type="term" value="F:zinc ion binding"/>
    <property type="evidence" value="ECO:0007669"/>
    <property type="project" value="UniProtKB-KW"/>
</dbReference>
<comment type="caution">
    <text evidence="5">The sequence shown here is derived from an EMBL/GenBank/DDBJ whole genome shotgun (WGS) entry which is preliminary data.</text>
</comment>
<dbReference type="PANTHER" id="PTHR30313">
    <property type="entry name" value="DNA PRIMASE"/>
    <property type="match status" value="1"/>
</dbReference>
<reference evidence="5" key="1">
    <citation type="journal article" date="2015" name="Nature">
        <title>Complex archaea that bridge the gap between prokaryotes and eukaryotes.</title>
        <authorList>
            <person name="Spang A."/>
            <person name="Saw J.H."/>
            <person name="Jorgensen S.L."/>
            <person name="Zaremba-Niedzwiedzka K."/>
            <person name="Martijn J."/>
            <person name="Lind A.E."/>
            <person name="van Eijk R."/>
            <person name="Schleper C."/>
            <person name="Guy L."/>
            <person name="Ettema T.J."/>
        </authorList>
    </citation>
    <scope>NUCLEOTIDE SEQUENCE</scope>
</reference>
<proteinExistence type="predicted"/>
<dbReference type="GO" id="GO:0006269">
    <property type="term" value="P:DNA replication, synthesis of primer"/>
    <property type="evidence" value="ECO:0007669"/>
    <property type="project" value="TreeGrafter"/>
</dbReference>
<keyword evidence="1" id="KW-0479">Metal-binding</keyword>
<evidence type="ECO:0000256" key="2">
    <source>
        <dbReference type="ARBA" id="ARBA00022771"/>
    </source>
</evidence>
<dbReference type="GO" id="GO:0005737">
    <property type="term" value="C:cytoplasm"/>
    <property type="evidence" value="ECO:0007669"/>
    <property type="project" value="TreeGrafter"/>
</dbReference>
<keyword evidence="2" id="KW-0863">Zinc-finger</keyword>
<keyword evidence="3" id="KW-0862">Zinc</keyword>
<dbReference type="GO" id="GO:0003899">
    <property type="term" value="F:DNA-directed RNA polymerase activity"/>
    <property type="evidence" value="ECO:0007669"/>
    <property type="project" value="InterPro"/>
</dbReference>
<name>A0A0F9M339_9ZZZZ</name>
<dbReference type="SUPFAM" id="SSF56731">
    <property type="entry name" value="DNA primase core"/>
    <property type="match status" value="1"/>
</dbReference>
<dbReference type="InterPro" id="IPR002694">
    <property type="entry name" value="Znf_CHC2"/>
</dbReference>
<protein>
    <recommendedName>
        <fullName evidence="4">Zinc finger CHC2-type domain-containing protein</fullName>
    </recommendedName>
</protein>
<dbReference type="InterPro" id="IPR036977">
    <property type="entry name" value="DNA_primase_Znf_CHC2"/>
</dbReference>
<dbReference type="Gene3D" id="3.90.580.10">
    <property type="entry name" value="Zinc finger, CHC2-type domain"/>
    <property type="match status" value="1"/>
</dbReference>
<sequence>MSWPSPLSRTMRTMASNLSAYPWHALLTNQGVEVGESGDQLVAVCPFCRHHRTSFYLSPEKGLWICKFCNRKGNGPKLISLLLGVSYRHAAELLEGRSIPYATETEEREKPTIQLPEEYEPLELPEHVGNKRFWRYARRRRLTLDLVEAYDVGFCRSGLYGGRLIIPFYWKDELVSFFARDITNKLSRKVMTPFGGKQGQFLFNLDRLNRKDVIAVEGAFDCLVLPSRAFASSGKRLNNTQLIQLVQHGGIELVYLCWDEDAVRDASEMTARLSTFVDVKLVLLPMTDPSHLGRDAVLRAVAAAERTTATTRARLQV</sequence>
<dbReference type="PANTHER" id="PTHR30313:SF2">
    <property type="entry name" value="DNA PRIMASE"/>
    <property type="match status" value="1"/>
</dbReference>
<accession>A0A0F9M339</accession>
<dbReference type="Pfam" id="PF01807">
    <property type="entry name" value="Zn_ribbon_DnaG"/>
    <property type="match status" value="1"/>
</dbReference>
<evidence type="ECO:0000256" key="1">
    <source>
        <dbReference type="ARBA" id="ARBA00022723"/>
    </source>
</evidence>
<feature type="domain" description="Zinc finger CHC2-type" evidence="4">
    <location>
        <begin position="41"/>
        <end position="95"/>
    </location>
</feature>
<evidence type="ECO:0000256" key="3">
    <source>
        <dbReference type="ARBA" id="ARBA00022833"/>
    </source>
</evidence>
<dbReference type="AlphaFoldDB" id="A0A0F9M339"/>
<dbReference type="SMART" id="SM00400">
    <property type="entry name" value="ZnF_CHCC"/>
    <property type="match status" value="1"/>
</dbReference>
<dbReference type="SUPFAM" id="SSF57783">
    <property type="entry name" value="Zinc beta-ribbon"/>
    <property type="match status" value="1"/>
</dbReference>
<gene>
    <name evidence="5" type="ORF">LCGC14_1509030</name>
</gene>
<dbReference type="InterPro" id="IPR050219">
    <property type="entry name" value="DnaG_primase"/>
</dbReference>
<dbReference type="EMBL" id="LAZR01011055">
    <property type="protein sequence ID" value="KKM63682.1"/>
    <property type="molecule type" value="Genomic_DNA"/>
</dbReference>